<dbReference type="Proteomes" id="UP000239687">
    <property type="component" value="Unassembled WGS sequence"/>
</dbReference>
<dbReference type="Gene3D" id="2.130.10.10">
    <property type="entry name" value="YVTN repeat-like/Quinoprotein amine dehydrogenase"/>
    <property type="match status" value="2"/>
</dbReference>
<reference evidence="1 2" key="1">
    <citation type="submission" date="2018-02" db="EMBL/GenBank/DDBJ databases">
        <title>Draft genome sequencing of Pseudomonas frederiksbergensis 11-D3.</title>
        <authorList>
            <person name="Zheng B.-X."/>
        </authorList>
    </citation>
    <scope>NUCLEOTIDE SEQUENCE [LARGE SCALE GENOMIC DNA]</scope>
    <source>
        <strain evidence="1 2">11-D3</strain>
    </source>
</reference>
<dbReference type="RefSeq" id="WP_105340840.1">
    <property type="nucleotide sequence ID" value="NZ_PUIN01000004.1"/>
</dbReference>
<dbReference type="InterPro" id="IPR011045">
    <property type="entry name" value="N2O_reductase_N"/>
</dbReference>
<dbReference type="SUPFAM" id="SSF50974">
    <property type="entry name" value="Nitrous oxide reductase, N-terminal domain"/>
    <property type="match status" value="1"/>
</dbReference>
<dbReference type="EMBL" id="PUIN01000004">
    <property type="protein sequence ID" value="PQP04839.1"/>
    <property type="molecule type" value="Genomic_DNA"/>
</dbReference>
<sequence length="315" mass="34783">MSHNSSSSPVIMHNQSNSIAVGEGPRGIAISDDGSRVFVCNYISGTVSVINTRNKKVIRTIAVEQYPQNIILTHRGKRAYVTNYGSGSVSVIDTTTYAVGNITVGKHPWGVVASRDGKHVYVTVRQDKEWLAIIDTRTYAVSRVRGLPSPSISADISQDDSRLYISSTNVPAGPYQDALTIISSKTFEIVNIIKTEQYPSTVTVSPDGRKVYIVCLDARKLTVLDTVSSITRHFDFVTCEGKIVFGEKNAYAVDQSGKEVVEINTSTYEIVGRVPIPRAVEPYDMVLDQHNRAYISDYQSDEVHIVDLPECQKYI</sequence>
<dbReference type="InterPro" id="IPR015943">
    <property type="entry name" value="WD40/YVTN_repeat-like_dom_sf"/>
</dbReference>
<evidence type="ECO:0000313" key="1">
    <source>
        <dbReference type="EMBL" id="PQP04839.1"/>
    </source>
</evidence>
<dbReference type="InterPro" id="IPR011964">
    <property type="entry name" value="YVTN_b-propeller_repeat"/>
</dbReference>
<dbReference type="PANTHER" id="PTHR47197:SF3">
    <property type="entry name" value="DIHYDRO-HEME D1 DEHYDROGENASE"/>
    <property type="match status" value="1"/>
</dbReference>
<gene>
    <name evidence="1" type="ORF">C5612_08280</name>
</gene>
<evidence type="ECO:0000313" key="2">
    <source>
        <dbReference type="Proteomes" id="UP000239687"/>
    </source>
</evidence>
<organism evidence="1 2">
    <name type="scientific">Pseudomonas frederiksbergensis</name>
    <dbReference type="NCBI Taxonomy" id="104087"/>
    <lineage>
        <taxon>Bacteria</taxon>
        <taxon>Pseudomonadati</taxon>
        <taxon>Pseudomonadota</taxon>
        <taxon>Gammaproteobacteria</taxon>
        <taxon>Pseudomonadales</taxon>
        <taxon>Pseudomonadaceae</taxon>
        <taxon>Pseudomonas</taxon>
    </lineage>
</organism>
<comment type="caution">
    <text evidence="1">The sequence shown here is derived from an EMBL/GenBank/DDBJ whole genome shotgun (WGS) entry which is preliminary data.</text>
</comment>
<dbReference type="PANTHER" id="PTHR47197">
    <property type="entry name" value="PROTEIN NIRF"/>
    <property type="match status" value="1"/>
</dbReference>
<dbReference type="NCBIfam" id="TIGR02276">
    <property type="entry name" value="beta_rpt_yvtn"/>
    <property type="match status" value="2"/>
</dbReference>
<name>A0A2S8HQU1_9PSED</name>
<proteinExistence type="predicted"/>
<dbReference type="AlphaFoldDB" id="A0A2S8HQU1"/>
<protein>
    <submittedName>
        <fullName evidence="1">YncE family protein</fullName>
    </submittedName>
</protein>
<dbReference type="InterPro" id="IPR051200">
    <property type="entry name" value="Host-pathogen_enzymatic-act"/>
</dbReference>
<accession>A0A2S8HQU1</accession>